<feature type="domain" description="RNA polymerase sigma factor 70 region 4 type 2" evidence="6">
    <location>
        <begin position="119"/>
        <end position="165"/>
    </location>
</feature>
<dbReference type="PANTHER" id="PTHR43133:SF51">
    <property type="entry name" value="RNA POLYMERASE SIGMA FACTOR"/>
    <property type="match status" value="1"/>
</dbReference>
<organism evidence="7 8">
    <name type="scientific">Paenibacillus oryzae</name>
    <dbReference type="NCBI Taxonomy" id="1844972"/>
    <lineage>
        <taxon>Bacteria</taxon>
        <taxon>Bacillati</taxon>
        <taxon>Bacillota</taxon>
        <taxon>Bacilli</taxon>
        <taxon>Bacillales</taxon>
        <taxon>Paenibacillaceae</taxon>
        <taxon>Paenibacillus</taxon>
    </lineage>
</organism>
<evidence type="ECO:0000256" key="1">
    <source>
        <dbReference type="ARBA" id="ARBA00010641"/>
    </source>
</evidence>
<dbReference type="AlphaFoldDB" id="A0A1A5YR37"/>
<dbReference type="InterPro" id="IPR013324">
    <property type="entry name" value="RNA_pol_sigma_r3/r4-like"/>
</dbReference>
<dbReference type="EMBL" id="LYPA01000030">
    <property type="protein sequence ID" value="OBR68029.1"/>
    <property type="molecule type" value="Genomic_DNA"/>
</dbReference>
<protein>
    <submittedName>
        <fullName evidence="7">RNA polymerase subunit sigma</fullName>
    </submittedName>
</protein>
<dbReference type="Gene3D" id="1.10.10.10">
    <property type="entry name" value="Winged helix-like DNA-binding domain superfamily/Winged helix DNA-binding domain"/>
    <property type="match status" value="1"/>
</dbReference>
<dbReference type="InterPro" id="IPR014284">
    <property type="entry name" value="RNA_pol_sigma-70_dom"/>
</dbReference>
<keyword evidence="3" id="KW-0731">Sigma factor</keyword>
<keyword evidence="4" id="KW-0804">Transcription</keyword>
<comment type="similarity">
    <text evidence="1">Belongs to the sigma-70 factor family. ECF subfamily.</text>
</comment>
<sequence>MVKESFPKHPDDALEMMMTQYGTTVLRSAYFYMGDRHLAEDMSQEAFLRAYRAWPKFRGTSSVKTWLMKITINVCRDRLGLKMSGEEPADPQTLETSRSFHVEEEALSKLARSELLQHVMKLPMAFQEALYLYYYLDMSTREMAESLALPEGTIRGRLHRAREQLGILLTREERDHEGA</sequence>
<comment type="caution">
    <text evidence="7">The sequence shown here is derived from an EMBL/GenBank/DDBJ whole genome shotgun (WGS) entry which is preliminary data.</text>
</comment>
<feature type="domain" description="RNA polymerase sigma-70 region 2" evidence="5">
    <location>
        <begin position="18"/>
        <end position="79"/>
    </location>
</feature>
<dbReference type="Pfam" id="PF08281">
    <property type="entry name" value="Sigma70_r4_2"/>
    <property type="match status" value="1"/>
</dbReference>
<evidence type="ECO:0000259" key="6">
    <source>
        <dbReference type="Pfam" id="PF08281"/>
    </source>
</evidence>
<accession>A0A1A5YR37</accession>
<keyword evidence="2" id="KW-0805">Transcription regulation</keyword>
<evidence type="ECO:0000313" key="8">
    <source>
        <dbReference type="Proteomes" id="UP000092024"/>
    </source>
</evidence>
<dbReference type="SUPFAM" id="SSF88659">
    <property type="entry name" value="Sigma3 and sigma4 domains of RNA polymerase sigma factors"/>
    <property type="match status" value="1"/>
</dbReference>
<dbReference type="SUPFAM" id="SSF88946">
    <property type="entry name" value="Sigma2 domain of RNA polymerase sigma factors"/>
    <property type="match status" value="1"/>
</dbReference>
<dbReference type="Proteomes" id="UP000092024">
    <property type="component" value="Unassembled WGS sequence"/>
</dbReference>
<evidence type="ECO:0000313" key="7">
    <source>
        <dbReference type="EMBL" id="OBR68029.1"/>
    </source>
</evidence>
<dbReference type="GO" id="GO:0016987">
    <property type="term" value="F:sigma factor activity"/>
    <property type="evidence" value="ECO:0007669"/>
    <property type="project" value="UniProtKB-KW"/>
</dbReference>
<dbReference type="Pfam" id="PF04542">
    <property type="entry name" value="Sigma70_r2"/>
    <property type="match status" value="1"/>
</dbReference>
<dbReference type="GO" id="GO:0006352">
    <property type="term" value="P:DNA-templated transcription initiation"/>
    <property type="evidence" value="ECO:0007669"/>
    <property type="project" value="InterPro"/>
</dbReference>
<gene>
    <name evidence="7" type="ORF">A7K91_18835</name>
</gene>
<evidence type="ECO:0000256" key="2">
    <source>
        <dbReference type="ARBA" id="ARBA00023015"/>
    </source>
</evidence>
<name>A0A1A5YR37_9BACL</name>
<dbReference type="CDD" id="cd06171">
    <property type="entry name" value="Sigma70_r4"/>
    <property type="match status" value="1"/>
</dbReference>
<dbReference type="GO" id="GO:0003677">
    <property type="term" value="F:DNA binding"/>
    <property type="evidence" value="ECO:0007669"/>
    <property type="project" value="InterPro"/>
</dbReference>
<evidence type="ECO:0000256" key="3">
    <source>
        <dbReference type="ARBA" id="ARBA00023082"/>
    </source>
</evidence>
<dbReference type="InterPro" id="IPR013325">
    <property type="entry name" value="RNA_pol_sigma_r2"/>
</dbReference>
<evidence type="ECO:0000256" key="4">
    <source>
        <dbReference type="ARBA" id="ARBA00023163"/>
    </source>
</evidence>
<dbReference type="InterPro" id="IPR013249">
    <property type="entry name" value="RNA_pol_sigma70_r4_t2"/>
</dbReference>
<dbReference type="InterPro" id="IPR007627">
    <property type="entry name" value="RNA_pol_sigma70_r2"/>
</dbReference>
<dbReference type="Gene3D" id="1.10.1740.10">
    <property type="match status" value="1"/>
</dbReference>
<dbReference type="InterPro" id="IPR036388">
    <property type="entry name" value="WH-like_DNA-bd_sf"/>
</dbReference>
<keyword evidence="8" id="KW-1185">Reference proteome</keyword>
<dbReference type="NCBIfam" id="TIGR02937">
    <property type="entry name" value="sigma70-ECF"/>
    <property type="match status" value="1"/>
</dbReference>
<dbReference type="STRING" id="1844972.A7K91_18835"/>
<evidence type="ECO:0000259" key="5">
    <source>
        <dbReference type="Pfam" id="PF04542"/>
    </source>
</evidence>
<dbReference type="PANTHER" id="PTHR43133">
    <property type="entry name" value="RNA POLYMERASE ECF-TYPE SIGMA FACTO"/>
    <property type="match status" value="1"/>
</dbReference>
<dbReference type="InterPro" id="IPR039425">
    <property type="entry name" value="RNA_pol_sigma-70-like"/>
</dbReference>
<reference evidence="7 8" key="1">
    <citation type="submission" date="2016-05" db="EMBL/GenBank/DDBJ databases">
        <title>Paenibacillus oryzae. sp. nov., isolated from the rice root.</title>
        <authorList>
            <person name="Zhang J."/>
            <person name="Zhang X."/>
        </authorList>
    </citation>
    <scope>NUCLEOTIDE SEQUENCE [LARGE SCALE GENOMIC DNA]</scope>
    <source>
        <strain evidence="7 8">1DrF-4</strain>
    </source>
</reference>
<proteinExistence type="inferred from homology"/>